<dbReference type="EMBL" id="JAAIUW010000002">
    <property type="protein sequence ID" value="KAF7841593.1"/>
    <property type="molecule type" value="Genomic_DNA"/>
</dbReference>
<keyword evidence="12" id="KW-1185">Reference proteome</keyword>
<feature type="domain" description="B box-type" evidence="10">
    <location>
        <begin position="1"/>
        <end position="33"/>
    </location>
</feature>
<dbReference type="CDD" id="cd19821">
    <property type="entry name" value="Bbox1_BBX-like"/>
    <property type="match status" value="1"/>
</dbReference>
<keyword evidence="8" id="KW-0539">Nucleus</keyword>
<comment type="caution">
    <text evidence="11">The sequence shown here is derived from an EMBL/GenBank/DDBJ whole genome shotgun (WGS) entry which is preliminary data.</text>
</comment>
<dbReference type="PANTHER" id="PTHR31832:SF52">
    <property type="entry name" value="B-BOX ZINC FINGER PROTEIN 21"/>
    <property type="match status" value="1"/>
</dbReference>
<evidence type="ECO:0000313" key="12">
    <source>
        <dbReference type="Proteomes" id="UP000634136"/>
    </source>
</evidence>
<proteinExistence type="predicted"/>
<dbReference type="PANTHER" id="PTHR31832">
    <property type="entry name" value="B-BOX ZINC FINGER PROTEIN 22"/>
    <property type="match status" value="1"/>
</dbReference>
<accession>A0A834XC04</accession>
<comment type="subcellular location">
    <subcellularLocation>
        <location evidence="1">Nucleus</location>
    </subcellularLocation>
</comment>
<dbReference type="GO" id="GO:0008270">
    <property type="term" value="F:zinc ion binding"/>
    <property type="evidence" value="ECO:0007669"/>
    <property type="project" value="UniProtKB-KW"/>
</dbReference>
<gene>
    <name evidence="11" type="ORF">G2W53_003891</name>
</gene>
<sequence>MFCEQDRAILCSDCDMAIHSANEHTQKHDRFLLSGIKLSSAATLYSSSTCNLPAFDSLSNLNFVAAVLLPWCSFRVSTFLYLSGSLTPSLLVFNVSARHDSNSVREGFSKLRAIPVVVF</sequence>
<keyword evidence="5" id="KW-0862">Zinc</keyword>
<evidence type="ECO:0000256" key="6">
    <source>
        <dbReference type="ARBA" id="ARBA00023015"/>
    </source>
</evidence>
<keyword evidence="7" id="KW-0804">Transcription</keyword>
<keyword evidence="3" id="KW-0677">Repeat</keyword>
<dbReference type="InterPro" id="IPR000315">
    <property type="entry name" value="Znf_B-box"/>
</dbReference>
<dbReference type="InterPro" id="IPR051979">
    <property type="entry name" value="B-box_zinc_finger"/>
</dbReference>
<evidence type="ECO:0000313" key="11">
    <source>
        <dbReference type="EMBL" id="KAF7841593.1"/>
    </source>
</evidence>
<keyword evidence="2" id="KW-0479">Metal-binding</keyword>
<evidence type="ECO:0000256" key="4">
    <source>
        <dbReference type="ARBA" id="ARBA00022771"/>
    </source>
</evidence>
<organism evidence="11 12">
    <name type="scientific">Senna tora</name>
    <dbReference type="NCBI Taxonomy" id="362788"/>
    <lineage>
        <taxon>Eukaryota</taxon>
        <taxon>Viridiplantae</taxon>
        <taxon>Streptophyta</taxon>
        <taxon>Embryophyta</taxon>
        <taxon>Tracheophyta</taxon>
        <taxon>Spermatophyta</taxon>
        <taxon>Magnoliopsida</taxon>
        <taxon>eudicotyledons</taxon>
        <taxon>Gunneridae</taxon>
        <taxon>Pentapetalae</taxon>
        <taxon>rosids</taxon>
        <taxon>fabids</taxon>
        <taxon>Fabales</taxon>
        <taxon>Fabaceae</taxon>
        <taxon>Caesalpinioideae</taxon>
        <taxon>Cassia clade</taxon>
        <taxon>Senna</taxon>
    </lineage>
</organism>
<dbReference type="Proteomes" id="UP000634136">
    <property type="component" value="Unassembled WGS sequence"/>
</dbReference>
<dbReference type="PROSITE" id="PS50119">
    <property type="entry name" value="ZF_BBOX"/>
    <property type="match status" value="1"/>
</dbReference>
<protein>
    <submittedName>
        <fullName evidence="11">B-box zinc finger protein 21</fullName>
    </submittedName>
</protein>
<dbReference type="InterPro" id="IPR049808">
    <property type="entry name" value="CONSTANS-like_Bbox1"/>
</dbReference>
<dbReference type="GO" id="GO:0006355">
    <property type="term" value="P:regulation of DNA-templated transcription"/>
    <property type="evidence" value="ECO:0007669"/>
    <property type="project" value="TreeGrafter"/>
</dbReference>
<dbReference type="OrthoDB" id="153872at2759"/>
<evidence type="ECO:0000256" key="7">
    <source>
        <dbReference type="ARBA" id="ARBA00023163"/>
    </source>
</evidence>
<evidence type="ECO:0000256" key="8">
    <source>
        <dbReference type="ARBA" id="ARBA00023242"/>
    </source>
</evidence>
<name>A0A834XC04_9FABA</name>
<reference evidence="11" key="1">
    <citation type="submission" date="2020-09" db="EMBL/GenBank/DDBJ databases">
        <title>Genome-Enabled Discovery of Anthraquinone Biosynthesis in Senna tora.</title>
        <authorList>
            <person name="Kang S.-H."/>
            <person name="Pandey R.P."/>
            <person name="Lee C.-M."/>
            <person name="Sim J.-S."/>
            <person name="Jeong J.-T."/>
            <person name="Choi B.-S."/>
            <person name="Jung M."/>
            <person name="Ginzburg D."/>
            <person name="Zhao K."/>
            <person name="Won S.Y."/>
            <person name="Oh T.-J."/>
            <person name="Yu Y."/>
            <person name="Kim N.-H."/>
            <person name="Lee O.R."/>
            <person name="Lee T.-H."/>
            <person name="Bashyal P."/>
            <person name="Kim T.-S."/>
            <person name="Lee W.-H."/>
            <person name="Kawkins C."/>
            <person name="Kim C.-K."/>
            <person name="Kim J.S."/>
            <person name="Ahn B.O."/>
            <person name="Rhee S.Y."/>
            <person name="Sohng J.K."/>
        </authorList>
    </citation>
    <scope>NUCLEOTIDE SEQUENCE</scope>
    <source>
        <tissue evidence="11">Leaf</tissue>
    </source>
</reference>
<keyword evidence="4 9" id="KW-0863">Zinc-finger</keyword>
<evidence type="ECO:0000256" key="9">
    <source>
        <dbReference type="PROSITE-ProRule" id="PRU00024"/>
    </source>
</evidence>
<evidence type="ECO:0000256" key="3">
    <source>
        <dbReference type="ARBA" id="ARBA00022737"/>
    </source>
</evidence>
<dbReference type="AlphaFoldDB" id="A0A834XC04"/>
<keyword evidence="6" id="KW-0805">Transcription regulation</keyword>
<dbReference type="GO" id="GO:0005634">
    <property type="term" value="C:nucleus"/>
    <property type="evidence" value="ECO:0007669"/>
    <property type="project" value="UniProtKB-SubCell"/>
</dbReference>
<evidence type="ECO:0000256" key="5">
    <source>
        <dbReference type="ARBA" id="ARBA00022833"/>
    </source>
</evidence>
<evidence type="ECO:0000259" key="10">
    <source>
        <dbReference type="PROSITE" id="PS50119"/>
    </source>
</evidence>
<dbReference type="GO" id="GO:0009640">
    <property type="term" value="P:photomorphogenesis"/>
    <property type="evidence" value="ECO:0007669"/>
    <property type="project" value="TreeGrafter"/>
</dbReference>
<evidence type="ECO:0000256" key="2">
    <source>
        <dbReference type="ARBA" id="ARBA00022723"/>
    </source>
</evidence>
<evidence type="ECO:0000256" key="1">
    <source>
        <dbReference type="ARBA" id="ARBA00004123"/>
    </source>
</evidence>